<dbReference type="Gene3D" id="3.40.50.720">
    <property type="entry name" value="NAD(P)-binding Rossmann-like Domain"/>
    <property type="match status" value="1"/>
</dbReference>
<dbReference type="GO" id="GO:0008270">
    <property type="term" value="F:zinc ion binding"/>
    <property type="evidence" value="ECO:0007669"/>
    <property type="project" value="InterPro"/>
</dbReference>
<name>A0A291L9M0_MENPI</name>
<evidence type="ECO:0000256" key="6">
    <source>
        <dbReference type="ARBA" id="ARBA00023027"/>
    </source>
</evidence>
<organism evidence="10">
    <name type="scientific">Mentha piperita</name>
    <name type="common">Peppermint</name>
    <name type="synonym">Mentha aquatica x Mentha spicata</name>
    <dbReference type="NCBI Taxonomy" id="34256"/>
    <lineage>
        <taxon>Eukaryota</taxon>
        <taxon>Viridiplantae</taxon>
        <taxon>Streptophyta</taxon>
        <taxon>Embryophyta</taxon>
        <taxon>Tracheophyta</taxon>
        <taxon>Spermatophyta</taxon>
        <taxon>Magnoliopsida</taxon>
        <taxon>eudicotyledons</taxon>
        <taxon>Gunneridae</taxon>
        <taxon>Pentapetalae</taxon>
        <taxon>asterids</taxon>
        <taxon>lamiids</taxon>
        <taxon>Lamiales</taxon>
        <taxon>Lamiaceae</taxon>
        <taxon>Nepetoideae</taxon>
        <taxon>Mentheae</taxon>
        <taxon>Menthinae</taxon>
        <taxon>Mentha</taxon>
    </lineage>
</organism>
<comment type="subunit">
    <text evidence="2">Homodimer.</text>
</comment>
<dbReference type="SUPFAM" id="SSF51735">
    <property type="entry name" value="NAD(P)-binding Rossmann-fold domains"/>
    <property type="match status" value="1"/>
</dbReference>
<dbReference type="SMART" id="SM00829">
    <property type="entry name" value="PKS_ER"/>
    <property type="match status" value="1"/>
</dbReference>
<protein>
    <submittedName>
        <fullName evidence="10">Alcohol dehydrogenase-like protein</fullName>
    </submittedName>
</protein>
<dbReference type="GO" id="GO:0046294">
    <property type="term" value="P:formaldehyde catabolic process"/>
    <property type="evidence" value="ECO:0007669"/>
    <property type="project" value="TreeGrafter"/>
</dbReference>
<comment type="cofactor">
    <cofactor evidence="1 8">
        <name>Zn(2+)</name>
        <dbReference type="ChEBI" id="CHEBI:29105"/>
    </cofactor>
</comment>
<dbReference type="Gene3D" id="3.90.180.10">
    <property type="entry name" value="Medium-chain alcohol dehydrogenases, catalytic domain"/>
    <property type="match status" value="1"/>
</dbReference>
<keyword evidence="3 8" id="KW-0479">Metal-binding</keyword>
<dbReference type="PANTHER" id="PTHR43880:SF38">
    <property type="entry name" value="ALCOHOL DEHYDROGENASE-RELATED"/>
    <property type="match status" value="1"/>
</dbReference>
<evidence type="ECO:0000256" key="8">
    <source>
        <dbReference type="RuleBase" id="RU361277"/>
    </source>
</evidence>
<evidence type="ECO:0000313" key="10">
    <source>
        <dbReference type="EMBL" id="ATI15534.1"/>
    </source>
</evidence>
<dbReference type="InterPro" id="IPR011032">
    <property type="entry name" value="GroES-like_sf"/>
</dbReference>
<keyword evidence="4 8" id="KW-0862">Zinc</keyword>
<dbReference type="InterPro" id="IPR013154">
    <property type="entry name" value="ADH-like_N"/>
</dbReference>
<dbReference type="Pfam" id="PF08240">
    <property type="entry name" value="ADH_N"/>
    <property type="match status" value="1"/>
</dbReference>
<proteinExistence type="evidence at transcript level"/>
<evidence type="ECO:0000256" key="3">
    <source>
        <dbReference type="ARBA" id="ARBA00022723"/>
    </source>
</evidence>
<dbReference type="AlphaFoldDB" id="A0A291L9M0"/>
<dbReference type="InterPro" id="IPR036291">
    <property type="entry name" value="NAD(P)-bd_dom_sf"/>
</dbReference>
<evidence type="ECO:0000256" key="1">
    <source>
        <dbReference type="ARBA" id="ARBA00001947"/>
    </source>
</evidence>
<keyword evidence="6" id="KW-0520">NAD</keyword>
<dbReference type="InterPro" id="IPR020843">
    <property type="entry name" value="ER"/>
</dbReference>
<evidence type="ECO:0000256" key="4">
    <source>
        <dbReference type="ARBA" id="ARBA00022833"/>
    </source>
</evidence>
<feature type="domain" description="Enoyl reductase (ER)" evidence="9">
    <location>
        <begin position="19"/>
        <end position="374"/>
    </location>
</feature>
<evidence type="ECO:0000256" key="7">
    <source>
        <dbReference type="ARBA" id="ARBA00060764"/>
    </source>
</evidence>
<comment type="similarity">
    <text evidence="7">Belongs to the zinc-containing alcohol dehydrogenase family. Class-IV subfamily.</text>
</comment>
<evidence type="ECO:0000259" key="9">
    <source>
        <dbReference type="SMART" id="SM00829"/>
    </source>
</evidence>
<dbReference type="GO" id="GO:0051903">
    <property type="term" value="F:S-(hydroxymethyl)glutathione dehydrogenase [NAD(P)+] activity"/>
    <property type="evidence" value="ECO:0007669"/>
    <property type="project" value="TreeGrafter"/>
</dbReference>
<evidence type="ECO:0000256" key="5">
    <source>
        <dbReference type="ARBA" id="ARBA00023002"/>
    </source>
</evidence>
<dbReference type="CDD" id="cd08277">
    <property type="entry name" value="liver_alcohol_DH_like"/>
    <property type="match status" value="1"/>
</dbReference>
<dbReference type="GO" id="GO:0005829">
    <property type="term" value="C:cytosol"/>
    <property type="evidence" value="ECO:0007669"/>
    <property type="project" value="TreeGrafter"/>
</dbReference>
<evidence type="ECO:0000256" key="2">
    <source>
        <dbReference type="ARBA" id="ARBA00011738"/>
    </source>
</evidence>
<dbReference type="SUPFAM" id="SSF50129">
    <property type="entry name" value="GroES-like"/>
    <property type="match status" value="1"/>
</dbReference>
<dbReference type="Pfam" id="PF00107">
    <property type="entry name" value="ADH_zinc_N"/>
    <property type="match status" value="1"/>
</dbReference>
<sequence length="376" mass="40795">MADQTKPGVIKCKAAIAWNRSEPLKVEEIQVDPPKSGEVRIKMLYASMCHTDIIFWTGSLYPVFPRILGHEGAGVIESVGEEVGVLEVGDTVMPLYLGECGKCSNCASKKTNFCTKYPITIGLMPDGTSRMSARGQQVYQTFSCSTWSEYMVIDSNYVVKVDPRLSPSQASLLTCGFTTGYGAVWKELRVEKGSTVAVIGLGAVGFGAVKAARIMGASKIIGVDINDMKRDKARDFGVTDFVNPKKSDKSMSELIQEANGGVGVDYCVECTGIPSLVNEAIASTKMGLGEVVLISAGEESRAEIDYLALLNGRTLRGTTYGGVRIRSDLPKIIEKCINKEIDLDPLITHEVSLADVNKGFLEYMKQPDCVKVIIKF</sequence>
<dbReference type="PROSITE" id="PS00059">
    <property type="entry name" value="ADH_ZINC"/>
    <property type="match status" value="1"/>
</dbReference>
<dbReference type="InterPro" id="IPR002328">
    <property type="entry name" value="ADH_Zn_CS"/>
</dbReference>
<dbReference type="EMBL" id="MF579445">
    <property type="protein sequence ID" value="ATI15534.1"/>
    <property type="molecule type" value="mRNA"/>
</dbReference>
<dbReference type="FunFam" id="3.40.50.720:FF:000003">
    <property type="entry name" value="S-(hydroxymethyl)glutathione dehydrogenase"/>
    <property type="match status" value="1"/>
</dbReference>
<dbReference type="InterPro" id="IPR013149">
    <property type="entry name" value="ADH-like_C"/>
</dbReference>
<dbReference type="FunFam" id="3.90.180.10:FF:000067">
    <property type="entry name" value="alcohol dehydrogenase 1-like isoform X1"/>
    <property type="match status" value="1"/>
</dbReference>
<reference evidence="10" key="1">
    <citation type="journal article" date="2017" name="Plant Physiol.">
        <title>Bioenergetics of Monoterpenoid Essential Oil Biosynthesis in Nonphotosynthetic Glandular Trichomes.</title>
        <authorList>
            <person name="Johnson S.R."/>
            <person name="Lange I."/>
            <person name="Srividya N."/>
            <person name="Lange B.M."/>
        </authorList>
    </citation>
    <scope>NUCLEOTIDE SEQUENCE</scope>
</reference>
<keyword evidence="5" id="KW-0560">Oxidoreductase</keyword>
<dbReference type="PANTHER" id="PTHR43880">
    <property type="entry name" value="ALCOHOL DEHYDROGENASE"/>
    <property type="match status" value="1"/>
</dbReference>
<accession>A0A291L9M0</accession>